<evidence type="ECO:0000313" key="2">
    <source>
        <dbReference type="Proteomes" id="UP000004722"/>
    </source>
</evidence>
<gene>
    <name evidence="1" type="ORF">HMPREF9249_02081</name>
</gene>
<dbReference type="RefSeq" id="WP_005726176.1">
    <property type="nucleotide sequence ID" value="NZ_JH932274.1"/>
</dbReference>
<accession>K1MKP9</accession>
<reference evidence="1 2" key="1">
    <citation type="submission" date="2012-07" db="EMBL/GenBank/DDBJ databases">
        <title>The Genome Sequence of Lactobacillus crispatus FB077-07.</title>
        <authorList>
            <consortium name="The Broad Institute Genome Sequencing Platform"/>
            <person name="Earl A."/>
            <person name="Ward D."/>
            <person name="Feldgarden M."/>
            <person name="Gevers D."/>
            <person name="Saerens B."/>
            <person name="Vaneechoutte M."/>
            <person name="Walker B."/>
            <person name="Young S.K."/>
            <person name="Zeng Q."/>
            <person name="Gargeya S."/>
            <person name="Fitzgerald M."/>
            <person name="Haas B."/>
            <person name="Abouelleil A."/>
            <person name="Alvarado L."/>
            <person name="Arachchi H.M."/>
            <person name="Berlin A.M."/>
            <person name="Chapman S.B."/>
            <person name="Goldberg J."/>
            <person name="Griggs A."/>
            <person name="Gujja S."/>
            <person name="Hansen M."/>
            <person name="Howarth C."/>
            <person name="Imamovic A."/>
            <person name="Larimer J."/>
            <person name="McCowen C."/>
            <person name="Montmayeur A."/>
            <person name="Murphy C."/>
            <person name="Neiman D."/>
            <person name="Pearson M."/>
            <person name="Priest M."/>
            <person name="Roberts A."/>
            <person name="Saif S."/>
            <person name="Shea T."/>
            <person name="Sisk P."/>
            <person name="Sykes S."/>
            <person name="Wortman J."/>
            <person name="Nusbaum C."/>
            <person name="Birren B."/>
        </authorList>
    </citation>
    <scope>NUCLEOTIDE SEQUENCE [LARGE SCALE GENOMIC DNA]</scope>
    <source>
        <strain evidence="1 2">FB077-07</strain>
    </source>
</reference>
<sequence>MSKKKGKKKKPTRDETSEKIAKYAMIGAWSYPAYELIKQLGRIVLTLVKHK</sequence>
<proteinExistence type="predicted"/>
<organism evidence="1 2">
    <name type="scientific">Lactobacillus crispatus FB077-07</name>
    <dbReference type="NCBI Taxonomy" id="883092"/>
    <lineage>
        <taxon>Bacteria</taxon>
        <taxon>Bacillati</taxon>
        <taxon>Bacillota</taxon>
        <taxon>Bacilli</taxon>
        <taxon>Lactobacillales</taxon>
        <taxon>Lactobacillaceae</taxon>
        <taxon>Lactobacillus</taxon>
    </lineage>
</organism>
<protein>
    <submittedName>
        <fullName evidence="1">Uncharacterized protein</fullName>
    </submittedName>
</protein>
<evidence type="ECO:0000313" key="1">
    <source>
        <dbReference type="EMBL" id="EKB63048.1"/>
    </source>
</evidence>
<comment type="caution">
    <text evidence="1">The sequence shown here is derived from an EMBL/GenBank/DDBJ whole genome shotgun (WGS) entry which is preliminary data.</text>
</comment>
<dbReference type="AlphaFoldDB" id="K1MKP9"/>
<dbReference type="HOGENOM" id="CLU_214395_0_0_9"/>
<name>K1MKP9_9LACO</name>
<dbReference type="EMBL" id="AGZG01000104">
    <property type="protein sequence ID" value="EKB63048.1"/>
    <property type="molecule type" value="Genomic_DNA"/>
</dbReference>
<dbReference type="Proteomes" id="UP000004722">
    <property type="component" value="Unassembled WGS sequence"/>
</dbReference>
<dbReference type="PATRIC" id="fig|883092.3.peg.2064"/>